<sequence>MAAAEGPGGDGELWQSWLPNHVVFSRLREGLKNQSQAEAEKPASSSLPSSPPPPPPLLTRNLVLGLGGELFLWDADGSSFLVVRLRGLSGAGEESSLSQYQRLLCINPPLFEIYQVLLSPTQHHVALIGIKGIMVLELPKRWGKNSEFEGGKSTVNCSTTPIAERFFTSSASLTLKHAAWYPSEMLDPHVVLLTSDNVIRIYSLREPQTPTKVIVLSEAEEESLTLNKGRAYTASLGETAVAFDFGPLAAVPKNVFGQKGKDEVVAYPLYILYENGETFLTYVSLLHSPGNIGKLLGPLPMHPAAEDNYGYDACAILCLPCVPNILVIATESGMLYHCVVLEGEEEDDQTSEKSWDSRADLIPSLYVFECVELELALKLASGEDEPFDSDFSCPIKLHRDPKCPSRYHCTHEAGVHSVGLTWIHKLHKFLGSDEEDKDSLQELAAEQKCFVEHILCTKPLPCRQPAPIRGFWIVPDILGPTMVCVTSNYECLLRPLLSSEKDTAPPPEECLQLISRATQVFREQYILKQDLAKEEIQRRVKLLCDQKKKQLEDLNYCREERKSLREMAERLADKYEEAKEKQEDIMNRMKKVLHSFHSRLPVLSDSERDMKRELQLIPDQLRHLGNAIKQVTMKKDYQQRKMEKVLSPHKPTIALSAYQRKCIQSILREEGEHIREMVKQINDIRNHVNF</sequence>
<dbReference type="PANTHER" id="PTHR13257">
    <property type="entry name" value="NUCLEOPORIN NUP84-RELATED"/>
    <property type="match status" value="1"/>
</dbReference>
<reference evidence="11" key="1">
    <citation type="submission" date="2025-08" db="UniProtKB">
        <authorList>
            <consortium name="RefSeq"/>
        </authorList>
    </citation>
    <scope>IDENTIFICATION</scope>
    <source>
        <tissue evidence="11">Blood</tissue>
    </source>
</reference>
<keyword evidence="5" id="KW-0811">Translocation</keyword>
<dbReference type="PANTHER" id="PTHR13257:SF0">
    <property type="entry name" value="NUCLEAR PORE COMPLEX PROTEIN NUP88"/>
    <property type="match status" value="1"/>
</dbReference>
<gene>
    <name evidence="11" type="primary">NUP88</name>
</gene>
<evidence type="ECO:0000256" key="1">
    <source>
        <dbReference type="ARBA" id="ARBA00004567"/>
    </source>
</evidence>
<evidence type="ECO:0000313" key="11">
    <source>
        <dbReference type="RefSeq" id="XP_070419188.1"/>
    </source>
</evidence>
<keyword evidence="8" id="KW-0175">Coiled coil</keyword>
<feature type="coiled-coil region" evidence="8">
    <location>
        <begin position="554"/>
        <end position="592"/>
    </location>
</feature>
<evidence type="ECO:0000256" key="4">
    <source>
        <dbReference type="ARBA" id="ARBA00022927"/>
    </source>
</evidence>
<dbReference type="Pfam" id="PF10168">
    <property type="entry name" value="Nup88"/>
    <property type="match status" value="1"/>
</dbReference>
<evidence type="ECO:0000256" key="3">
    <source>
        <dbReference type="ARBA" id="ARBA00022816"/>
    </source>
</evidence>
<evidence type="ECO:0000256" key="2">
    <source>
        <dbReference type="ARBA" id="ARBA00022448"/>
    </source>
</evidence>
<evidence type="ECO:0000256" key="5">
    <source>
        <dbReference type="ARBA" id="ARBA00023010"/>
    </source>
</evidence>
<name>A0ABM4JTC0_EQUPR</name>
<evidence type="ECO:0000256" key="6">
    <source>
        <dbReference type="ARBA" id="ARBA00023132"/>
    </source>
</evidence>
<keyword evidence="2" id="KW-0813">Transport</keyword>
<evidence type="ECO:0000313" key="10">
    <source>
        <dbReference type="Proteomes" id="UP001652662"/>
    </source>
</evidence>
<keyword evidence="7" id="KW-0539">Nucleus</keyword>
<accession>A0ABM4JTC0</accession>
<comment type="subcellular location">
    <subcellularLocation>
        <location evidence="1">Nucleus</location>
        <location evidence="1">Nuclear pore complex</location>
    </subcellularLocation>
</comment>
<dbReference type="RefSeq" id="XP_070419188.1">
    <property type="nucleotide sequence ID" value="XM_070563087.1"/>
</dbReference>
<keyword evidence="10" id="KW-1185">Reference proteome</keyword>
<dbReference type="InterPro" id="IPR019321">
    <property type="entry name" value="Nucleoporin_Nup88"/>
</dbReference>
<organism evidence="10 11">
    <name type="scientific">Equus przewalskii</name>
    <name type="common">Przewalski's horse</name>
    <name type="synonym">Equus caballus przewalskii</name>
    <dbReference type="NCBI Taxonomy" id="9798"/>
    <lineage>
        <taxon>Eukaryota</taxon>
        <taxon>Metazoa</taxon>
        <taxon>Chordata</taxon>
        <taxon>Craniata</taxon>
        <taxon>Vertebrata</taxon>
        <taxon>Euteleostomi</taxon>
        <taxon>Mammalia</taxon>
        <taxon>Eutheria</taxon>
        <taxon>Laurasiatheria</taxon>
        <taxon>Perissodactyla</taxon>
        <taxon>Equidae</taxon>
        <taxon>Equus</taxon>
    </lineage>
</organism>
<dbReference type="InterPro" id="IPR037700">
    <property type="entry name" value="NUP88/NUP82"/>
</dbReference>
<evidence type="ECO:0000256" key="7">
    <source>
        <dbReference type="ARBA" id="ARBA00023242"/>
    </source>
</evidence>
<dbReference type="GeneID" id="103561167"/>
<keyword evidence="3" id="KW-0509">mRNA transport</keyword>
<keyword evidence="6" id="KW-0906">Nuclear pore complex</keyword>
<proteinExistence type="predicted"/>
<protein>
    <submittedName>
        <fullName evidence="11">Nuclear pore complex protein Nup88 isoform X3</fullName>
    </submittedName>
</protein>
<evidence type="ECO:0000256" key="8">
    <source>
        <dbReference type="SAM" id="Coils"/>
    </source>
</evidence>
<feature type="region of interest" description="Disordered" evidence="9">
    <location>
        <begin position="31"/>
        <end position="55"/>
    </location>
</feature>
<dbReference type="Proteomes" id="UP001652662">
    <property type="component" value="Chromosome 10"/>
</dbReference>
<evidence type="ECO:0000256" key="9">
    <source>
        <dbReference type="SAM" id="MobiDB-lite"/>
    </source>
</evidence>
<keyword evidence="4" id="KW-0653">Protein transport</keyword>